<dbReference type="WBParaSite" id="BXY_1339700.1">
    <property type="protein sequence ID" value="BXY_1339700.1"/>
    <property type="gene ID" value="BXY_1339700"/>
</dbReference>
<dbReference type="Proteomes" id="UP000095284">
    <property type="component" value="Unplaced"/>
</dbReference>
<protein>
    <submittedName>
        <fullName evidence="2">DUF5619 domain-containing protein</fullName>
    </submittedName>
</protein>
<dbReference type="AlphaFoldDB" id="A0A1I7SK19"/>
<reference evidence="2" key="1">
    <citation type="submission" date="2016-11" db="UniProtKB">
        <authorList>
            <consortium name="WormBaseParasite"/>
        </authorList>
    </citation>
    <scope>IDENTIFICATION</scope>
</reference>
<organism evidence="1 2">
    <name type="scientific">Bursaphelenchus xylophilus</name>
    <name type="common">Pinewood nematode worm</name>
    <name type="synonym">Aphelenchoides xylophilus</name>
    <dbReference type="NCBI Taxonomy" id="6326"/>
    <lineage>
        <taxon>Eukaryota</taxon>
        <taxon>Metazoa</taxon>
        <taxon>Ecdysozoa</taxon>
        <taxon>Nematoda</taxon>
        <taxon>Chromadorea</taxon>
        <taxon>Rhabditida</taxon>
        <taxon>Tylenchina</taxon>
        <taxon>Tylenchomorpha</taxon>
        <taxon>Aphelenchoidea</taxon>
        <taxon>Aphelenchoididae</taxon>
        <taxon>Bursaphelenchus</taxon>
    </lineage>
</organism>
<evidence type="ECO:0000313" key="2">
    <source>
        <dbReference type="WBParaSite" id="BXY_1339700.1"/>
    </source>
</evidence>
<accession>A0A1I7SK19</accession>
<name>A0A1I7SK19_BURXY</name>
<proteinExistence type="predicted"/>
<evidence type="ECO:0000313" key="1">
    <source>
        <dbReference type="Proteomes" id="UP000095284"/>
    </source>
</evidence>
<sequence length="83" mass="9353">MFATKRAATRLEREAIGSSDVERFISQMRALCAVRCMYNVDWSEGASPDFNKTPCAVEFYVNGKGFEFKIEVGNCIDYILIGN</sequence>